<proteinExistence type="predicted"/>
<feature type="region of interest" description="Disordered" evidence="1">
    <location>
        <begin position="382"/>
        <end position="507"/>
    </location>
</feature>
<dbReference type="Proteomes" id="UP000002254">
    <property type="component" value="Chromosome 1"/>
</dbReference>
<dbReference type="PANTHER" id="PTHR16003">
    <property type="entry name" value="C9ORF40 ISOFORM 1"/>
    <property type="match status" value="1"/>
</dbReference>
<evidence type="ECO:0000313" key="3">
    <source>
        <dbReference type="Proteomes" id="UP000002254"/>
    </source>
</evidence>
<organism evidence="2 3">
    <name type="scientific">Canis lupus familiaris</name>
    <name type="common">Dog</name>
    <name type="synonym">Canis familiaris</name>
    <dbReference type="NCBI Taxonomy" id="9615"/>
    <lineage>
        <taxon>Eukaryota</taxon>
        <taxon>Metazoa</taxon>
        <taxon>Chordata</taxon>
        <taxon>Craniata</taxon>
        <taxon>Vertebrata</taxon>
        <taxon>Euteleostomi</taxon>
        <taxon>Mammalia</taxon>
        <taxon>Eutheria</taxon>
        <taxon>Laurasiatheria</taxon>
        <taxon>Carnivora</taxon>
        <taxon>Caniformia</taxon>
        <taxon>Canidae</taxon>
        <taxon>Canis</taxon>
    </lineage>
</organism>
<accession>A0A8P0SWA2</accession>
<feature type="region of interest" description="Disordered" evidence="1">
    <location>
        <begin position="153"/>
        <end position="368"/>
    </location>
</feature>
<gene>
    <name evidence="2" type="primary">C1H9orf40</name>
</gene>
<evidence type="ECO:0000256" key="1">
    <source>
        <dbReference type="SAM" id="MobiDB-lite"/>
    </source>
</evidence>
<feature type="compositionally biased region" description="Basic residues" evidence="1">
    <location>
        <begin position="223"/>
        <end position="238"/>
    </location>
</feature>
<dbReference type="AlphaFoldDB" id="A0A8P0SWA2"/>
<reference evidence="2 3" key="1">
    <citation type="journal article" date="2005" name="Nature">
        <title>Genome sequence, comparative analysis and haplotype structure of the domestic dog.</title>
        <authorList>
            <consortium name="Broad Sequencing Platform"/>
            <person name="Lindblad-Toh K."/>
            <person name="Wade C.M."/>
            <person name="Mikkelsen T.S."/>
            <person name="Karlsson E.K."/>
            <person name="Jaffe D.B."/>
            <person name="Kamal M."/>
            <person name="Clamp M."/>
            <person name="Chang J.L."/>
            <person name="Kulbokas E.J. III"/>
            <person name="Zody M.C."/>
            <person name="Mauceli E."/>
            <person name="Xie X."/>
            <person name="Breen M."/>
            <person name="Wayne R.K."/>
            <person name="Ostrander E.A."/>
            <person name="Ponting C.P."/>
            <person name="Galibert F."/>
            <person name="Smith D.R."/>
            <person name="DeJong P.J."/>
            <person name="Kirkness E."/>
            <person name="Alvarez P."/>
            <person name="Biagi T."/>
            <person name="Brockman W."/>
            <person name="Butler J."/>
            <person name="Chin C.W."/>
            <person name="Cook A."/>
            <person name="Cuff J."/>
            <person name="Daly M.J."/>
            <person name="DeCaprio D."/>
            <person name="Gnerre S."/>
            <person name="Grabherr M."/>
            <person name="Kellis M."/>
            <person name="Kleber M."/>
            <person name="Bardeleben C."/>
            <person name="Goodstadt L."/>
            <person name="Heger A."/>
            <person name="Hitte C."/>
            <person name="Kim L."/>
            <person name="Koepfli K.P."/>
            <person name="Parker H.G."/>
            <person name="Pollinger J.P."/>
            <person name="Searle S.M."/>
            <person name="Sutter N.B."/>
            <person name="Thomas R."/>
            <person name="Webber C."/>
            <person name="Baldwin J."/>
            <person name="Abebe A."/>
            <person name="Abouelleil A."/>
            <person name="Aftuck L."/>
            <person name="Ait-Zahra M."/>
            <person name="Aldredge T."/>
            <person name="Allen N."/>
            <person name="An P."/>
            <person name="Anderson S."/>
            <person name="Antoine C."/>
            <person name="Arachchi H."/>
            <person name="Aslam A."/>
            <person name="Ayotte L."/>
            <person name="Bachantsang P."/>
            <person name="Barry A."/>
            <person name="Bayul T."/>
            <person name="Benamara M."/>
            <person name="Berlin A."/>
            <person name="Bessette D."/>
            <person name="Blitshteyn B."/>
            <person name="Bloom T."/>
            <person name="Blye J."/>
            <person name="Boguslavskiy L."/>
            <person name="Bonnet C."/>
            <person name="Boukhgalter B."/>
            <person name="Brown A."/>
            <person name="Cahill P."/>
            <person name="Calixte N."/>
            <person name="Camarata J."/>
            <person name="Cheshatsang Y."/>
            <person name="Chu J."/>
            <person name="Citroen M."/>
            <person name="Collymore A."/>
            <person name="Cooke P."/>
            <person name="Dawoe T."/>
            <person name="Daza R."/>
            <person name="Decktor K."/>
            <person name="DeGray S."/>
            <person name="Dhargay N."/>
            <person name="Dooley K."/>
            <person name="Dooley K."/>
            <person name="Dorje P."/>
            <person name="Dorjee K."/>
            <person name="Dorris L."/>
            <person name="Duffey N."/>
            <person name="Dupes A."/>
            <person name="Egbiremolen O."/>
            <person name="Elong R."/>
            <person name="Falk J."/>
            <person name="Farina A."/>
            <person name="Faro S."/>
            <person name="Ferguson D."/>
            <person name="Ferreira P."/>
            <person name="Fisher S."/>
            <person name="FitzGerald M."/>
            <person name="Foley K."/>
            <person name="Foley C."/>
            <person name="Franke A."/>
            <person name="Friedrich D."/>
            <person name="Gage D."/>
            <person name="Garber M."/>
            <person name="Gearin G."/>
            <person name="Giannoukos G."/>
            <person name="Goode T."/>
            <person name="Goyette A."/>
            <person name="Graham J."/>
            <person name="Grandbois E."/>
            <person name="Gyaltsen K."/>
            <person name="Hafez N."/>
            <person name="Hagopian D."/>
            <person name="Hagos B."/>
            <person name="Hall J."/>
            <person name="Healy C."/>
            <person name="Hegarty R."/>
            <person name="Honan T."/>
            <person name="Horn A."/>
            <person name="Houde N."/>
            <person name="Hughes L."/>
            <person name="Hunnicutt L."/>
            <person name="Husby M."/>
            <person name="Jester B."/>
            <person name="Jones C."/>
            <person name="Kamat A."/>
            <person name="Kanga B."/>
            <person name="Kells C."/>
            <person name="Khazanovich D."/>
            <person name="Kieu A.C."/>
            <person name="Kisner P."/>
            <person name="Kumar M."/>
            <person name="Lance K."/>
            <person name="Landers T."/>
            <person name="Lara M."/>
            <person name="Lee W."/>
            <person name="Leger J.P."/>
            <person name="Lennon N."/>
            <person name="Leuper L."/>
            <person name="LeVine S."/>
            <person name="Liu J."/>
            <person name="Liu X."/>
            <person name="Lokyitsang Y."/>
            <person name="Lokyitsang T."/>
            <person name="Lui A."/>
            <person name="Macdonald J."/>
            <person name="Major J."/>
            <person name="Marabella R."/>
            <person name="Maru K."/>
            <person name="Matthews C."/>
            <person name="McDonough S."/>
            <person name="Mehta T."/>
            <person name="Meldrim J."/>
            <person name="Melnikov A."/>
            <person name="Meneus L."/>
            <person name="Mihalev A."/>
            <person name="Mihova T."/>
            <person name="Miller K."/>
            <person name="Mittelman R."/>
            <person name="Mlenga V."/>
            <person name="Mulrain L."/>
            <person name="Munson G."/>
            <person name="Navidi A."/>
            <person name="Naylor J."/>
            <person name="Nguyen T."/>
            <person name="Nguyen N."/>
            <person name="Nguyen C."/>
            <person name="Nguyen T."/>
            <person name="Nicol R."/>
            <person name="Norbu N."/>
            <person name="Norbu C."/>
            <person name="Novod N."/>
            <person name="Nyima T."/>
            <person name="Olandt P."/>
            <person name="O'Neill B."/>
            <person name="O'Neill K."/>
            <person name="Osman S."/>
            <person name="Oyono L."/>
            <person name="Patti C."/>
            <person name="Perrin D."/>
            <person name="Phunkhang P."/>
            <person name="Pierre F."/>
            <person name="Priest M."/>
            <person name="Rachupka A."/>
            <person name="Raghuraman S."/>
            <person name="Rameau R."/>
            <person name="Ray V."/>
            <person name="Raymond C."/>
            <person name="Rege F."/>
            <person name="Rise C."/>
            <person name="Rogers J."/>
            <person name="Rogov P."/>
            <person name="Sahalie J."/>
            <person name="Settipalli S."/>
            <person name="Sharpe T."/>
            <person name="Shea T."/>
            <person name="Sheehan M."/>
            <person name="Sherpa N."/>
            <person name="Shi J."/>
            <person name="Shih D."/>
            <person name="Sloan J."/>
            <person name="Smith C."/>
            <person name="Sparrow T."/>
            <person name="Stalker J."/>
            <person name="Stange-Thomann N."/>
            <person name="Stavropoulos S."/>
            <person name="Stone C."/>
            <person name="Stone S."/>
            <person name="Sykes S."/>
            <person name="Tchuinga P."/>
            <person name="Tenzing P."/>
            <person name="Tesfaye S."/>
            <person name="Thoulutsang D."/>
            <person name="Thoulutsang Y."/>
            <person name="Topham K."/>
            <person name="Topping I."/>
            <person name="Tsamla T."/>
            <person name="Vassiliev H."/>
            <person name="Venkataraman V."/>
            <person name="Vo A."/>
            <person name="Wangchuk T."/>
            <person name="Wangdi T."/>
            <person name="Weiand M."/>
            <person name="Wilkinson J."/>
            <person name="Wilson A."/>
            <person name="Yadav S."/>
            <person name="Yang S."/>
            <person name="Yang X."/>
            <person name="Young G."/>
            <person name="Yu Q."/>
            <person name="Zainoun J."/>
            <person name="Zembek L."/>
            <person name="Zimmer A."/>
            <person name="Lander E.S."/>
        </authorList>
    </citation>
    <scope>NUCLEOTIDE SEQUENCE [LARGE SCALE GENOMIC DNA]</scope>
    <source>
        <strain evidence="2">Boxer</strain>
    </source>
</reference>
<dbReference type="PANTHER" id="PTHR16003:SF3">
    <property type="entry name" value="CHROMOSOME 9 C9ORF40 HOMOLOG"/>
    <property type="match status" value="1"/>
</dbReference>
<evidence type="ECO:0000313" key="2">
    <source>
        <dbReference type="Ensembl" id="ENSCAFP00000042922.3"/>
    </source>
</evidence>
<dbReference type="InterPro" id="IPR042349">
    <property type="entry name" value="C9orf40-like"/>
</dbReference>
<name>A0A8P0SWA2_CANLF</name>
<feature type="compositionally biased region" description="Pro residues" evidence="1">
    <location>
        <begin position="387"/>
        <end position="409"/>
    </location>
</feature>
<dbReference type="Ensembl" id="ENSCAFT00000048156.3">
    <property type="protein sequence ID" value="ENSCAFP00000042922.3"/>
    <property type="gene ID" value="ENSCAFG00000029729.3"/>
</dbReference>
<sequence length="561" mass="60885">PPTRTVTCLALPLEDPAAQLPCSSWSTWLLPLPTGRYTLYSKVTALIPLSLLGSNKFRPGGGGGGGGKVLESHFASSQEGNSVRFPRNLRARQVLVRLARGKRRAAGLAPGRAILASTRPPRPHQWIFNQKVFEECGAYCAFHDSQRQTRPWSCFEPARGPPPPRASSPPAGTAYRGYRLSPSARSRPRGEGPEPPGSVPEGKTNTHTLQVRSPHPFSALRGAHGRSPPRGKQGHAPRPRAFNRSGGRFPASLRGPHFRPRGRSGARPASLHQPTSGSARPARGRARAFVRRFESPPLRGLLPNVRQPLGRSGGDARGQRRARPPRPPPSVARPALALRPRSYRRWASRAGRAPPEAPGPMAKRRAAEPLTFHVPWKRLLLCDFPEEPPPPPPPPPPPLWIPPPGPSHPGQPVGAPELPRKRKIDAGAMTEPSASPSKRRDGGDTGVPGGVQRDGRGLETGEPPLQQPPARPRGPGEEPRGARPPRGGGDDGAGRTEPRRGDWGAAPRQLNEEFWQYNTFQYWRNPLPPIDLADIEDVIEDNSTEAALQGKNEVVEIDMES</sequence>
<feature type="compositionally biased region" description="Basic and acidic residues" evidence="1">
    <location>
        <begin position="488"/>
        <end position="502"/>
    </location>
</feature>
<reference evidence="2" key="2">
    <citation type="submission" date="2025-08" db="UniProtKB">
        <authorList>
            <consortium name="Ensembl"/>
        </authorList>
    </citation>
    <scope>IDENTIFICATION</scope>
</reference>
<protein>
    <submittedName>
        <fullName evidence="2">Chromosome 1 C9orf40 homolog</fullName>
    </submittedName>
</protein>